<dbReference type="PANTHER" id="PTHR43422:SF3">
    <property type="entry name" value="THIAMINE THIAZOLE SYNTHASE"/>
    <property type="match status" value="1"/>
</dbReference>
<proteinExistence type="predicted"/>
<keyword evidence="3" id="KW-1185">Reference proteome</keyword>
<dbReference type="PANTHER" id="PTHR43422">
    <property type="entry name" value="THIAMINE THIAZOLE SYNTHASE"/>
    <property type="match status" value="1"/>
</dbReference>
<evidence type="ECO:0000313" key="3">
    <source>
        <dbReference type="Proteomes" id="UP001596118"/>
    </source>
</evidence>
<evidence type="ECO:0000313" key="2">
    <source>
        <dbReference type="EMBL" id="MFC5280001.1"/>
    </source>
</evidence>
<accession>A0ABD5R5W5</accession>
<dbReference type="RefSeq" id="WP_256412554.1">
    <property type="nucleotide sequence ID" value="NZ_JANHDM010000011.1"/>
</dbReference>
<name>A0ABD5R5W5_9EURY</name>
<comment type="caution">
    <text evidence="2">The sequence shown here is derived from an EMBL/GenBank/DDBJ whole genome shotgun (WGS) entry which is preliminary data.</text>
</comment>
<dbReference type="SUPFAM" id="SSF51905">
    <property type="entry name" value="FAD/NAD(P)-binding domain"/>
    <property type="match status" value="1"/>
</dbReference>
<dbReference type="InterPro" id="IPR002938">
    <property type="entry name" value="FAD-bd"/>
</dbReference>
<dbReference type="Pfam" id="PF01494">
    <property type="entry name" value="FAD_binding_3"/>
    <property type="match status" value="1"/>
</dbReference>
<dbReference type="Gene3D" id="3.50.50.60">
    <property type="entry name" value="FAD/NAD(P)-binding domain"/>
    <property type="match status" value="1"/>
</dbReference>
<feature type="domain" description="FAD-binding" evidence="1">
    <location>
        <begin position="22"/>
        <end position="356"/>
    </location>
</feature>
<gene>
    <name evidence="2" type="ORF">ACFPM1_14720</name>
</gene>
<protein>
    <submittedName>
        <fullName evidence="2">FAD-dependent oxidoreductase</fullName>
    </submittedName>
</protein>
<dbReference type="Proteomes" id="UP001596118">
    <property type="component" value="Unassembled WGS sequence"/>
</dbReference>
<evidence type="ECO:0000259" key="1">
    <source>
        <dbReference type="Pfam" id="PF01494"/>
    </source>
</evidence>
<dbReference type="AlphaFoldDB" id="A0ABD5R5W5"/>
<dbReference type="EMBL" id="JBHSKY010000017">
    <property type="protein sequence ID" value="MFC5280001.1"/>
    <property type="molecule type" value="Genomic_DNA"/>
</dbReference>
<organism evidence="2 3">
    <name type="scientific">Halorubrum rubrum</name>
    <dbReference type="NCBI Taxonomy" id="1126240"/>
    <lineage>
        <taxon>Archaea</taxon>
        <taxon>Methanobacteriati</taxon>
        <taxon>Methanobacteriota</taxon>
        <taxon>Stenosarchaea group</taxon>
        <taxon>Halobacteria</taxon>
        <taxon>Halobacteriales</taxon>
        <taxon>Haloferacaceae</taxon>
        <taxon>Halorubrum</taxon>
    </lineage>
</organism>
<dbReference type="InterPro" id="IPR036188">
    <property type="entry name" value="FAD/NAD-bd_sf"/>
</dbReference>
<sequence>MVLDDVRRYDPEAVSTLGDRAVVLGGSVAGLCAARVLADAFDEVVVLERDPIPETPRPRDGAPQTSHPHAMLEAGRATIEDLLPGFGERLLSAGGLLIDAAREMRYYDGGDFLAEPPERLPMYCASRPLFEHAIREGIARLPSVTQRGNRHFSAYETDAASDHAVTGVEFRDERGDPTTLPADLVVDATGRTSRTPSWLEEHGYEPPQTESVEVDVTYSTVRVDRPASARHALVVPPDPPRTRGAAAIPIEDGRWEVILQGLHGDDAPTDREGLVAFAESFPVAEVAELVRDREWADPEIHRYPFPSSVRRRYDRLDRFPDGLVVTGDAVASFNPIYGQGMSVAALDALALHHALAGGGLDDLGRRFFDRTADLVEAVWRVAVGADFAFEATTGPKPTGTDAFNRYVDRLVSTAHDDGRVTDAYYRVFRLERGPTSLLRPGVSWRVLTP</sequence>
<reference evidence="2 3" key="1">
    <citation type="journal article" date="2019" name="Int. J. Syst. Evol. Microbiol.">
        <title>The Global Catalogue of Microorganisms (GCM) 10K type strain sequencing project: providing services to taxonomists for standard genome sequencing and annotation.</title>
        <authorList>
            <consortium name="The Broad Institute Genomics Platform"/>
            <consortium name="The Broad Institute Genome Sequencing Center for Infectious Disease"/>
            <person name="Wu L."/>
            <person name="Ma J."/>
        </authorList>
    </citation>
    <scope>NUCLEOTIDE SEQUENCE [LARGE SCALE GENOMIC DNA]</scope>
    <source>
        <strain evidence="2 3">CGMCC 1.12124</strain>
    </source>
</reference>